<dbReference type="InterPro" id="IPR016040">
    <property type="entry name" value="NAD(P)-bd_dom"/>
</dbReference>
<protein>
    <submittedName>
        <fullName evidence="2">NAD(P)H-binding protein</fullName>
    </submittedName>
</protein>
<dbReference type="PANTHER" id="PTHR43162:SF1">
    <property type="entry name" value="PRESTALK A DIFFERENTIATION PROTEIN A"/>
    <property type="match status" value="1"/>
</dbReference>
<evidence type="ECO:0000313" key="3">
    <source>
        <dbReference type="Proteomes" id="UP001211005"/>
    </source>
</evidence>
<keyword evidence="2" id="KW-0614">Plasmid</keyword>
<dbReference type="Proteomes" id="UP001211005">
    <property type="component" value="Plasmid unnamed1"/>
</dbReference>
<dbReference type="InterPro" id="IPR051604">
    <property type="entry name" value="Ergot_Alk_Oxidoreductase"/>
</dbReference>
<accession>A0ABY7LU37</accession>
<reference evidence="2 3" key="1">
    <citation type="submission" date="2022-12" db="EMBL/GenBank/DDBJ databases">
        <title>Hymenobacter canadensis sp. nov. isolated from lake water of the Cambridge Bay, Canada.</title>
        <authorList>
            <person name="Kim W.H."/>
            <person name="Lee Y.M."/>
        </authorList>
    </citation>
    <scope>NUCLEOTIDE SEQUENCE [LARGE SCALE GENOMIC DNA]</scope>
    <source>
        <strain evidence="2 3">PAMC 29467</strain>
        <plasmid evidence="2 3">unnamed1</plasmid>
    </source>
</reference>
<dbReference type="Gene3D" id="3.90.25.10">
    <property type="entry name" value="UDP-galactose 4-epimerase, domain 1"/>
    <property type="match status" value="1"/>
</dbReference>
<dbReference type="SUPFAM" id="SSF51735">
    <property type="entry name" value="NAD(P)-binding Rossmann-fold domains"/>
    <property type="match status" value="1"/>
</dbReference>
<dbReference type="RefSeq" id="WP_269561959.1">
    <property type="nucleotide sequence ID" value="NZ_CP114768.1"/>
</dbReference>
<dbReference type="InterPro" id="IPR036291">
    <property type="entry name" value="NAD(P)-bd_dom_sf"/>
</dbReference>
<sequence>MRIVIGAAAGNIGRRVAEHVLRAGHEAVLLVRNPASLPAQLATHAQARVVTLDLSDEAAVTAAAQGADGLCWLVPPASAQVSDWAGWYRAVGAAGAAAVRAHGIPHAVLVSSLGAGMAPGLGTITYAGELERQLNATGANVVALRPGYFLENFLAQAPIIRTQGTLTYPYAEDHDIPFVSVVDIAAVAADYLLHPQWAGQWTRNLMGPANLTLPACAALLAQTWGHPVRYRRQSAAELHQSLVGWGLMPPAQREMMALFQALGDPDGAYATPRTAEAYTPTTFQQFAAAQLVPLLQSNG</sequence>
<evidence type="ECO:0000259" key="1">
    <source>
        <dbReference type="Pfam" id="PF13460"/>
    </source>
</evidence>
<keyword evidence="3" id="KW-1185">Reference proteome</keyword>
<proteinExistence type="predicted"/>
<geneLocation type="plasmid" evidence="2 3">
    <name>unnamed1</name>
</geneLocation>
<dbReference type="Gene3D" id="3.40.50.720">
    <property type="entry name" value="NAD(P)-binding Rossmann-like Domain"/>
    <property type="match status" value="1"/>
</dbReference>
<evidence type="ECO:0000313" key="2">
    <source>
        <dbReference type="EMBL" id="WBA43924.1"/>
    </source>
</evidence>
<name>A0ABY7LU37_9BACT</name>
<dbReference type="PANTHER" id="PTHR43162">
    <property type="match status" value="1"/>
</dbReference>
<dbReference type="Pfam" id="PF13460">
    <property type="entry name" value="NAD_binding_10"/>
    <property type="match status" value="1"/>
</dbReference>
<dbReference type="EMBL" id="CP114768">
    <property type="protein sequence ID" value="WBA43924.1"/>
    <property type="molecule type" value="Genomic_DNA"/>
</dbReference>
<feature type="domain" description="NAD(P)-binding" evidence="1">
    <location>
        <begin position="8"/>
        <end position="195"/>
    </location>
</feature>
<gene>
    <name evidence="2" type="ORF">O3303_20365</name>
</gene>
<organism evidence="2 3">
    <name type="scientific">Hymenobacter canadensis</name>
    <dbReference type="NCBI Taxonomy" id="2999067"/>
    <lineage>
        <taxon>Bacteria</taxon>
        <taxon>Pseudomonadati</taxon>
        <taxon>Bacteroidota</taxon>
        <taxon>Cytophagia</taxon>
        <taxon>Cytophagales</taxon>
        <taxon>Hymenobacteraceae</taxon>
        <taxon>Hymenobacter</taxon>
    </lineage>
</organism>